<dbReference type="Proteomes" id="UP000787472">
    <property type="component" value="Unassembled WGS sequence"/>
</dbReference>
<dbReference type="EMBL" id="JAAONZ010000009">
    <property type="protein sequence ID" value="NHO66457.1"/>
    <property type="molecule type" value="Genomic_DNA"/>
</dbReference>
<evidence type="ECO:0000259" key="1">
    <source>
        <dbReference type="Pfam" id="PF01882"/>
    </source>
</evidence>
<accession>A0A9E5ML60</accession>
<sequence>MKHLDFRQPSVGAYVRLDDLLGLRFASRELQLTPRQLSQSQMSGGVRTRFRGRGMEFEEVRHYQAGDDIRSIDWRVTARTQVPHTKIFREERERPVMLMLDQRAPMFFGGQHCFKSVLAAHVAALMGWAALDNNDRIGALVFSDQEERDIRPKRSRHTLLSILQAIQNFNLQLKSPLSPANKITLAERLSDLRRIAKPGSAILIISDFHDLDSACDEQLYQLARHGDISLLHVSDPLEMRLPDNLRLTVSNGQQRRTLDTRNRTFTRLYQQEYSSHLEHLQTLAMQLALPLLNISTDQAALTQLQPLFGKQSCRR</sequence>
<dbReference type="InterPro" id="IPR002881">
    <property type="entry name" value="DUF58"/>
</dbReference>
<name>A0A9E5ML60_9GAMM</name>
<comment type="caution">
    <text evidence="2">The sequence shown here is derived from an EMBL/GenBank/DDBJ whole genome shotgun (WGS) entry which is preliminary data.</text>
</comment>
<organism evidence="2 3">
    <name type="scientific">Pseudomaricurvus hydrocarbonicus</name>
    <dbReference type="NCBI Taxonomy" id="1470433"/>
    <lineage>
        <taxon>Bacteria</taxon>
        <taxon>Pseudomonadati</taxon>
        <taxon>Pseudomonadota</taxon>
        <taxon>Gammaproteobacteria</taxon>
        <taxon>Cellvibrionales</taxon>
        <taxon>Cellvibrionaceae</taxon>
        <taxon>Pseudomaricurvus</taxon>
    </lineage>
</organism>
<feature type="domain" description="DUF58" evidence="1">
    <location>
        <begin position="59"/>
        <end position="276"/>
    </location>
</feature>
<dbReference type="Pfam" id="PF01882">
    <property type="entry name" value="DUF58"/>
    <property type="match status" value="1"/>
</dbReference>
<proteinExistence type="predicted"/>
<dbReference type="PANTHER" id="PTHR33608">
    <property type="entry name" value="BLL2464 PROTEIN"/>
    <property type="match status" value="1"/>
</dbReference>
<protein>
    <submittedName>
        <fullName evidence="2">DUF58 domain-containing protein</fullName>
    </submittedName>
</protein>
<gene>
    <name evidence="2" type="ORF">G8770_12990</name>
</gene>
<evidence type="ECO:0000313" key="2">
    <source>
        <dbReference type="EMBL" id="NHO66457.1"/>
    </source>
</evidence>
<dbReference type="RefSeq" id="WP_167187283.1">
    <property type="nucleotide sequence ID" value="NZ_JAAONZ010000009.1"/>
</dbReference>
<evidence type="ECO:0000313" key="3">
    <source>
        <dbReference type="Proteomes" id="UP000787472"/>
    </source>
</evidence>
<keyword evidence="3" id="KW-1185">Reference proteome</keyword>
<dbReference type="PANTHER" id="PTHR33608:SF12">
    <property type="entry name" value="DUF58 DOMAIN-CONTAINING PROTEIN"/>
    <property type="match status" value="1"/>
</dbReference>
<dbReference type="AlphaFoldDB" id="A0A9E5ML60"/>
<reference evidence="2" key="1">
    <citation type="submission" date="2020-03" db="EMBL/GenBank/DDBJ databases">
        <authorList>
            <person name="Guo F."/>
        </authorList>
    </citation>
    <scope>NUCLEOTIDE SEQUENCE</scope>
    <source>
        <strain evidence="2">JCM 30134</strain>
    </source>
</reference>